<feature type="transmembrane region" description="Helical" evidence="10">
    <location>
        <begin position="13"/>
        <end position="33"/>
    </location>
</feature>
<keyword evidence="3" id="KW-0597">Phosphoprotein</keyword>
<dbReference type="Pfam" id="PF02518">
    <property type="entry name" value="HATPase_c"/>
    <property type="match status" value="1"/>
</dbReference>
<comment type="catalytic activity">
    <reaction evidence="1">
        <text>ATP + protein L-histidine = ADP + protein N-phospho-L-histidine.</text>
        <dbReference type="EC" id="2.7.13.3"/>
    </reaction>
</comment>
<dbReference type="Gene3D" id="3.30.565.10">
    <property type="entry name" value="Histidine kinase-like ATPase, C-terminal domain"/>
    <property type="match status" value="1"/>
</dbReference>
<dbReference type="InterPro" id="IPR050482">
    <property type="entry name" value="Sensor_HK_TwoCompSys"/>
</dbReference>
<dbReference type="RefSeq" id="WP_221029435.1">
    <property type="nucleotide sequence ID" value="NZ_CP139781.1"/>
</dbReference>
<dbReference type="PANTHER" id="PTHR24421:SF10">
    <property type="entry name" value="NITRATE_NITRITE SENSOR PROTEIN NARQ"/>
    <property type="match status" value="1"/>
</dbReference>
<dbReference type="InterPro" id="IPR011712">
    <property type="entry name" value="Sig_transdc_His_kin_sub3_dim/P"/>
</dbReference>
<dbReference type="EMBL" id="CP139781">
    <property type="protein sequence ID" value="WRQ87152.1"/>
    <property type="molecule type" value="Genomic_DNA"/>
</dbReference>
<sequence>MGTSQRAPAKGDYYSMLAFAGTGLGAFTSFVFISNIHGEAWRLAVTFLLGTIYILIGTFSYRFDDENTRRQSAVFALQVTLVLIIVYVSPIRGFFGIIALPLASQAVFIFPRLVALACGIGIYLAATGVFWMLYGFDVYREVLVSYSPAYLFTMVFSYVTQNALLAREHAMALSNQLEAANAQLRAQAAQAEELATTRERNRLAREIHDGVGHYLTVINIQLEAARSICTKDPAKAALAVEKAARLSREALDDVRRSVGTLRTDNQLPPLAEAIRNLTTDAGLPVELTIAGEPRRLPTAAEHALYRAAQEGLTNVRKHARASRAALALDFSHDAHIRLSVEDDGQGAASTPSSDGFGLQGMRERIGLLGGQVTAGPRPAGGFTLTVEVPV</sequence>
<keyword evidence="4" id="KW-0808">Transferase</keyword>
<organism evidence="12 13">
    <name type="scientific">Actomonas aquatica</name>
    <dbReference type="NCBI Taxonomy" id="2866162"/>
    <lineage>
        <taxon>Bacteria</taxon>
        <taxon>Pseudomonadati</taxon>
        <taxon>Verrucomicrobiota</taxon>
        <taxon>Opitutia</taxon>
        <taxon>Opitutales</taxon>
        <taxon>Opitutaceae</taxon>
        <taxon>Actomonas</taxon>
    </lineage>
</organism>
<dbReference type="SUPFAM" id="SSF55874">
    <property type="entry name" value="ATPase domain of HSP90 chaperone/DNA topoisomerase II/histidine kinase"/>
    <property type="match status" value="1"/>
</dbReference>
<reference evidence="12 13" key="2">
    <citation type="submission" date="2023-12" db="EMBL/GenBank/DDBJ databases">
        <title>Description of an unclassified Opitutus bacterium of Verrucomicrobiota.</title>
        <authorList>
            <person name="Zhang D.-F."/>
        </authorList>
    </citation>
    <scope>NUCLEOTIDE SEQUENCE [LARGE SCALE GENOMIC DNA]</scope>
    <source>
        <strain evidence="12 13">WL0086</strain>
    </source>
</reference>
<keyword evidence="10" id="KW-0472">Membrane</keyword>
<proteinExistence type="predicted"/>
<dbReference type="PANTHER" id="PTHR24421">
    <property type="entry name" value="NITRATE/NITRITE SENSOR PROTEIN NARX-RELATED"/>
    <property type="match status" value="1"/>
</dbReference>
<dbReference type="Pfam" id="PF07730">
    <property type="entry name" value="HisKA_3"/>
    <property type="match status" value="1"/>
</dbReference>
<protein>
    <recommendedName>
        <fullName evidence="2">histidine kinase</fullName>
        <ecNumber evidence="2">2.7.13.3</ecNumber>
    </recommendedName>
</protein>
<evidence type="ECO:0000313" key="12">
    <source>
        <dbReference type="EMBL" id="WRQ87152.1"/>
    </source>
</evidence>
<feature type="domain" description="Histidine kinase" evidence="11">
    <location>
        <begin position="304"/>
        <end position="390"/>
    </location>
</feature>
<dbReference type="Gene3D" id="1.20.5.1930">
    <property type="match status" value="1"/>
</dbReference>
<feature type="transmembrane region" description="Helical" evidence="10">
    <location>
        <begin position="75"/>
        <end position="101"/>
    </location>
</feature>
<reference evidence="12 13" key="1">
    <citation type="submission" date="2021-08" db="EMBL/GenBank/DDBJ databases">
        <authorList>
            <person name="Zhang D."/>
            <person name="Zhang A."/>
            <person name="Wang L."/>
        </authorList>
    </citation>
    <scope>NUCLEOTIDE SEQUENCE [LARGE SCALE GENOMIC DNA]</scope>
    <source>
        <strain evidence="12 13">WL0086</strain>
    </source>
</reference>
<dbReference type="InterPro" id="IPR003594">
    <property type="entry name" value="HATPase_dom"/>
</dbReference>
<keyword evidence="5" id="KW-0547">Nucleotide-binding</keyword>
<dbReference type="GO" id="GO:0016301">
    <property type="term" value="F:kinase activity"/>
    <property type="evidence" value="ECO:0007669"/>
    <property type="project" value="UniProtKB-KW"/>
</dbReference>
<gene>
    <name evidence="12" type="ORF">K1X11_020255</name>
</gene>
<evidence type="ECO:0000256" key="4">
    <source>
        <dbReference type="ARBA" id="ARBA00022679"/>
    </source>
</evidence>
<keyword evidence="8" id="KW-0902">Two-component regulatory system</keyword>
<feature type="transmembrane region" description="Helical" evidence="10">
    <location>
        <begin position="146"/>
        <end position="165"/>
    </location>
</feature>
<dbReference type="EC" id="2.7.13.3" evidence="2"/>
<keyword evidence="10" id="KW-0812">Transmembrane</keyword>
<dbReference type="InterPro" id="IPR005467">
    <property type="entry name" value="His_kinase_dom"/>
</dbReference>
<evidence type="ECO:0000256" key="10">
    <source>
        <dbReference type="SAM" id="Phobius"/>
    </source>
</evidence>
<dbReference type="CDD" id="cd16917">
    <property type="entry name" value="HATPase_UhpB-NarQ-NarX-like"/>
    <property type="match status" value="1"/>
</dbReference>
<accession>A0ABZ1C6X4</accession>
<dbReference type="Proteomes" id="UP000738431">
    <property type="component" value="Chromosome"/>
</dbReference>
<evidence type="ECO:0000256" key="7">
    <source>
        <dbReference type="ARBA" id="ARBA00022840"/>
    </source>
</evidence>
<keyword evidence="9" id="KW-0175">Coiled coil</keyword>
<keyword evidence="7" id="KW-0067">ATP-binding</keyword>
<evidence type="ECO:0000313" key="13">
    <source>
        <dbReference type="Proteomes" id="UP000738431"/>
    </source>
</evidence>
<evidence type="ECO:0000256" key="5">
    <source>
        <dbReference type="ARBA" id="ARBA00022741"/>
    </source>
</evidence>
<keyword evidence="13" id="KW-1185">Reference proteome</keyword>
<evidence type="ECO:0000256" key="2">
    <source>
        <dbReference type="ARBA" id="ARBA00012438"/>
    </source>
</evidence>
<evidence type="ECO:0000256" key="9">
    <source>
        <dbReference type="SAM" id="Coils"/>
    </source>
</evidence>
<evidence type="ECO:0000259" key="11">
    <source>
        <dbReference type="PROSITE" id="PS50109"/>
    </source>
</evidence>
<dbReference type="InterPro" id="IPR036890">
    <property type="entry name" value="HATPase_C_sf"/>
</dbReference>
<feature type="transmembrane region" description="Helical" evidence="10">
    <location>
        <begin position="40"/>
        <end position="63"/>
    </location>
</feature>
<dbReference type="PROSITE" id="PS50109">
    <property type="entry name" value="HIS_KIN"/>
    <property type="match status" value="1"/>
</dbReference>
<evidence type="ECO:0000256" key="1">
    <source>
        <dbReference type="ARBA" id="ARBA00000085"/>
    </source>
</evidence>
<keyword evidence="6 12" id="KW-0418">Kinase</keyword>
<evidence type="ECO:0000256" key="3">
    <source>
        <dbReference type="ARBA" id="ARBA00022553"/>
    </source>
</evidence>
<evidence type="ECO:0000256" key="8">
    <source>
        <dbReference type="ARBA" id="ARBA00023012"/>
    </source>
</evidence>
<keyword evidence="10" id="KW-1133">Transmembrane helix</keyword>
<feature type="coiled-coil region" evidence="9">
    <location>
        <begin position="167"/>
        <end position="201"/>
    </location>
</feature>
<feature type="transmembrane region" description="Helical" evidence="10">
    <location>
        <begin position="113"/>
        <end position="134"/>
    </location>
</feature>
<name>A0ABZ1C6X4_9BACT</name>
<evidence type="ECO:0000256" key="6">
    <source>
        <dbReference type="ARBA" id="ARBA00022777"/>
    </source>
</evidence>